<protein>
    <recommendedName>
        <fullName evidence="3">Lipid/polyisoprenoid-binding YceI-like domain-containing protein</fullName>
    </recommendedName>
</protein>
<dbReference type="RefSeq" id="WP_151966684.1">
    <property type="nucleotide sequence ID" value="NZ_AP019860.1"/>
</dbReference>
<reference evidence="1 2" key="1">
    <citation type="submission" date="2019-08" db="EMBL/GenBank/DDBJ databases">
        <title>Complete genome sequence of Candidatus Uab amorphum.</title>
        <authorList>
            <person name="Shiratori T."/>
            <person name="Suzuki S."/>
            <person name="Kakizawa Y."/>
            <person name="Ishida K."/>
        </authorList>
    </citation>
    <scope>NUCLEOTIDE SEQUENCE [LARGE SCALE GENOMIC DNA]</scope>
    <source>
        <strain evidence="1 2">SRT547</strain>
    </source>
</reference>
<dbReference type="InterPro" id="IPR036761">
    <property type="entry name" value="TTHA0802/YceI-like_sf"/>
</dbReference>
<keyword evidence="2" id="KW-1185">Reference proteome</keyword>
<evidence type="ECO:0000313" key="1">
    <source>
        <dbReference type="EMBL" id="BBM82439.1"/>
    </source>
</evidence>
<accession>A0A5S9IIH0</accession>
<name>A0A5S9IIH0_UABAM</name>
<gene>
    <name evidence="1" type="ORF">UABAM_00782</name>
</gene>
<dbReference type="Gene3D" id="2.40.128.110">
    <property type="entry name" value="Lipid/polyisoprenoid-binding, YceI-like"/>
    <property type="match status" value="1"/>
</dbReference>
<dbReference type="OrthoDB" id="273832at2"/>
<dbReference type="KEGG" id="uam:UABAM_00782"/>
<dbReference type="SUPFAM" id="SSF101874">
    <property type="entry name" value="YceI-like"/>
    <property type="match status" value="1"/>
</dbReference>
<proteinExistence type="predicted"/>
<dbReference type="AlphaFoldDB" id="A0A5S9IIH0"/>
<evidence type="ECO:0000313" key="2">
    <source>
        <dbReference type="Proteomes" id="UP000326354"/>
    </source>
</evidence>
<evidence type="ECO:0008006" key="3">
    <source>
        <dbReference type="Google" id="ProtNLM"/>
    </source>
</evidence>
<dbReference type="Proteomes" id="UP000326354">
    <property type="component" value="Chromosome"/>
</dbReference>
<organism evidence="1 2">
    <name type="scientific">Uabimicrobium amorphum</name>
    <dbReference type="NCBI Taxonomy" id="2596890"/>
    <lineage>
        <taxon>Bacteria</taxon>
        <taxon>Pseudomonadati</taxon>
        <taxon>Planctomycetota</taxon>
        <taxon>Candidatus Uabimicrobiia</taxon>
        <taxon>Candidatus Uabimicrobiales</taxon>
        <taxon>Candidatus Uabimicrobiaceae</taxon>
        <taxon>Candidatus Uabimicrobium</taxon>
    </lineage>
</organism>
<dbReference type="EMBL" id="AP019860">
    <property type="protein sequence ID" value="BBM82439.1"/>
    <property type="molecule type" value="Genomic_DNA"/>
</dbReference>
<sequence>MKKTLLCAILCFMTIFTYGLNEEFTVVGNKSLLSVVVQKAGVASYLAHDHLIYAYKFDATLNYSHKNENDTTFSIKIKADNLYADYHPLSKMWNPTLNKLGAFSRKFTKLSDSDRKKVRTNMLSSSQLDSKNHTYIKAKVLQIIDKETQVGERKFNKLIKLSLTVKGKTITREIPGNMKLKNGTLFVEALGKYKFTEFGITPYSALLGAIRNSDDFHLYVNMRAKGKSKK</sequence>